<dbReference type="GO" id="GO:0016987">
    <property type="term" value="F:sigma factor activity"/>
    <property type="evidence" value="ECO:0007669"/>
    <property type="project" value="InterPro"/>
</dbReference>
<dbReference type="SUPFAM" id="SSF88659">
    <property type="entry name" value="Sigma3 and sigma4 domains of RNA polymerase sigma factors"/>
    <property type="match status" value="1"/>
</dbReference>
<dbReference type="GO" id="GO:0006352">
    <property type="term" value="P:DNA-templated transcription initiation"/>
    <property type="evidence" value="ECO:0007669"/>
    <property type="project" value="InterPro"/>
</dbReference>
<dbReference type="Gene3D" id="1.10.10.10">
    <property type="entry name" value="Winged helix-like DNA-binding domain superfamily/Winged helix DNA-binding domain"/>
    <property type="match status" value="1"/>
</dbReference>
<dbReference type="EMBL" id="CP159485">
    <property type="protein sequence ID" value="XCI29402.1"/>
    <property type="molecule type" value="Genomic_DNA"/>
</dbReference>
<proteinExistence type="predicted"/>
<dbReference type="InterPro" id="IPR036388">
    <property type="entry name" value="WH-like_DNA-bd_sf"/>
</dbReference>
<evidence type="ECO:0000313" key="2">
    <source>
        <dbReference type="EMBL" id="XCI29402.1"/>
    </source>
</evidence>
<feature type="domain" description="RNA polymerase sigma factor 70 region 4 type 2" evidence="1">
    <location>
        <begin position="4"/>
        <end position="35"/>
    </location>
</feature>
<organism evidence="2">
    <name type="scientific">Proteinivorax hydrogeniformans</name>
    <dbReference type="NCBI Taxonomy" id="1826727"/>
    <lineage>
        <taxon>Bacteria</taxon>
        <taxon>Bacillati</taxon>
        <taxon>Bacillota</taxon>
        <taxon>Clostridia</taxon>
        <taxon>Eubacteriales</taxon>
        <taxon>Proteinivoracaceae</taxon>
        <taxon>Proteinivorax</taxon>
    </lineage>
</organism>
<dbReference type="InterPro" id="IPR013324">
    <property type="entry name" value="RNA_pol_sigma_r3/r4-like"/>
</dbReference>
<accession>A0AAU8HVM1</accession>
<dbReference type="Pfam" id="PF08281">
    <property type="entry name" value="Sigma70_r4_2"/>
    <property type="match status" value="1"/>
</dbReference>
<evidence type="ECO:0000259" key="1">
    <source>
        <dbReference type="Pfam" id="PF08281"/>
    </source>
</evidence>
<name>A0AAU8HVM1_9FIRM</name>
<dbReference type="CDD" id="cd06171">
    <property type="entry name" value="Sigma70_r4"/>
    <property type="match status" value="1"/>
</dbReference>
<dbReference type="AlphaFoldDB" id="A0AAU8HVM1"/>
<dbReference type="InterPro" id="IPR013249">
    <property type="entry name" value="RNA_pol_sigma70_r4_t2"/>
</dbReference>
<sequence length="51" mass="5824">MQFYFKGYTTEEISKILGKKQNTISSWLHRARKKLKVELQGGGTDATASLY</sequence>
<gene>
    <name evidence="2" type="ORF">PRVXH_000721</name>
</gene>
<dbReference type="GO" id="GO:0003677">
    <property type="term" value="F:DNA binding"/>
    <property type="evidence" value="ECO:0007669"/>
    <property type="project" value="InterPro"/>
</dbReference>
<dbReference type="RefSeq" id="WP_353893950.1">
    <property type="nucleotide sequence ID" value="NZ_CP159485.1"/>
</dbReference>
<protein>
    <submittedName>
        <fullName evidence="2">Sigma-70 family RNA polymerase sigma factor</fullName>
    </submittedName>
</protein>
<reference evidence="2" key="2">
    <citation type="submission" date="2024-06" db="EMBL/GenBank/DDBJ databases">
        <authorList>
            <person name="Petrova K.O."/>
            <person name="Toshchakov S.V."/>
            <person name="Boltjanskaja Y.V."/>
            <person name="Kevbrin V.V."/>
        </authorList>
    </citation>
    <scope>NUCLEOTIDE SEQUENCE</scope>
    <source>
        <strain evidence="2">Z-710</strain>
    </source>
</reference>
<reference evidence="2" key="1">
    <citation type="journal article" date="2018" name="Antonie Van Leeuwenhoek">
        <title>Proteinivorax hydrogeniformans sp. nov., an anaerobic, haloalkaliphilic bacterium fermenting proteinaceous compounds with high hydrogen production.</title>
        <authorList>
            <person name="Boltyanskaya Y."/>
            <person name="Detkova E."/>
            <person name="Pimenov N."/>
            <person name="Kevbrin V."/>
        </authorList>
    </citation>
    <scope>NUCLEOTIDE SEQUENCE</scope>
    <source>
        <strain evidence="2">Z-710</strain>
    </source>
</reference>